<name>A0A645CPA6_9ZZZZ</name>
<reference evidence="2" key="1">
    <citation type="submission" date="2019-08" db="EMBL/GenBank/DDBJ databases">
        <authorList>
            <person name="Kucharzyk K."/>
            <person name="Murdoch R.W."/>
            <person name="Higgins S."/>
            <person name="Loffler F."/>
        </authorList>
    </citation>
    <scope>NUCLEOTIDE SEQUENCE</scope>
</reference>
<gene>
    <name evidence="2" type="ORF">SDC9_125740</name>
</gene>
<protein>
    <submittedName>
        <fullName evidence="2">Uncharacterized protein</fullName>
    </submittedName>
</protein>
<evidence type="ECO:0000256" key="1">
    <source>
        <dbReference type="SAM" id="Phobius"/>
    </source>
</evidence>
<accession>A0A645CPA6</accession>
<dbReference type="AlphaFoldDB" id="A0A645CPA6"/>
<keyword evidence="1" id="KW-0472">Membrane</keyword>
<dbReference type="EMBL" id="VSSQ01028847">
    <property type="protein sequence ID" value="MPM78729.1"/>
    <property type="molecule type" value="Genomic_DNA"/>
</dbReference>
<organism evidence="2">
    <name type="scientific">bioreactor metagenome</name>
    <dbReference type="NCBI Taxonomy" id="1076179"/>
    <lineage>
        <taxon>unclassified sequences</taxon>
        <taxon>metagenomes</taxon>
        <taxon>ecological metagenomes</taxon>
    </lineage>
</organism>
<comment type="caution">
    <text evidence="2">The sequence shown here is derived from an EMBL/GenBank/DDBJ whole genome shotgun (WGS) entry which is preliminary data.</text>
</comment>
<keyword evidence="1" id="KW-0812">Transmembrane</keyword>
<proteinExistence type="predicted"/>
<sequence length="67" mass="7639">MMLQSRIQRALDHLKKRRAQRKMNEEEPLPLEKGDMAALHISALITIIPIALAVLLIMAGIPWLLTR</sequence>
<feature type="transmembrane region" description="Helical" evidence="1">
    <location>
        <begin position="37"/>
        <end position="65"/>
    </location>
</feature>
<evidence type="ECO:0000313" key="2">
    <source>
        <dbReference type="EMBL" id="MPM78729.1"/>
    </source>
</evidence>
<keyword evidence="1" id="KW-1133">Transmembrane helix</keyword>